<accession>A0A8K1FR04</accession>
<proteinExistence type="predicted"/>
<evidence type="ECO:0000313" key="5">
    <source>
        <dbReference type="EMBL" id="TMW68477.1"/>
    </source>
</evidence>
<evidence type="ECO:0000259" key="4">
    <source>
        <dbReference type="PROSITE" id="PS50119"/>
    </source>
</evidence>
<reference evidence="5" key="1">
    <citation type="submission" date="2019-03" db="EMBL/GenBank/DDBJ databases">
        <title>Long read genome sequence of the mycoparasitic Pythium oligandrum ATCC 38472 isolated from sugarbeet rhizosphere.</title>
        <authorList>
            <person name="Gaulin E."/>
        </authorList>
    </citation>
    <scope>NUCLEOTIDE SEQUENCE</scope>
    <source>
        <strain evidence="5">ATCC 38472_TT</strain>
    </source>
</reference>
<dbReference type="Proteomes" id="UP000794436">
    <property type="component" value="Unassembled WGS sequence"/>
</dbReference>
<keyword evidence="2" id="KW-0175">Coiled coil</keyword>
<protein>
    <recommendedName>
        <fullName evidence="4">B box-type domain-containing protein</fullName>
    </recommendedName>
</protein>
<feature type="compositionally biased region" description="Low complexity" evidence="3">
    <location>
        <begin position="269"/>
        <end position="282"/>
    </location>
</feature>
<organism evidence="5 6">
    <name type="scientific">Pythium oligandrum</name>
    <name type="common">Mycoparasitic fungus</name>
    <dbReference type="NCBI Taxonomy" id="41045"/>
    <lineage>
        <taxon>Eukaryota</taxon>
        <taxon>Sar</taxon>
        <taxon>Stramenopiles</taxon>
        <taxon>Oomycota</taxon>
        <taxon>Peronosporomycetes</taxon>
        <taxon>Pythiales</taxon>
        <taxon>Pythiaceae</taxon>
        <taxon>Pythium</taxon>
    </lineage>
</organism>
<keyword evidence="6" id="KW-1185">Reference proteome</keyword>
<evidence type="ECO:0000256" key="2">
    <source>
        <dbReference type="SAM" id="Coils"/>
    </source>
</evidence>
<dbReference type="AlphaFoldDB" id="A0A8K1FR04"/>
<feature type="region of interest" description="Disordered" evidence="3">
    <location>
        <begin position="155"/>
        <end position="187"/>
    </location>
</feature>
<feature type="region of interest" description="Disordered" evidence="3">
    <location>
        <begin position="203"/>
        <end position="284"/>
    </location>
</feature>
<keyword evidence="1" id="KW-0863">Zinc-finger</keyword>
<name>A0A8K1FR04_PYTOL</name>
<dbReference type="PROSITE" id="PS50119">
    <property type="entry name" value="ZF_BBOX"/>
    <property type="match status" value="2"/>
</dbReference>
<evidence type="ECO:0000256" key="3">
    <source>
        <dbReference type="SAM" id="MobiDB-lite"/>
    </source>
</evidence>
<dbReference type="CDD" id="cd19757">
    <property type="entry name" value="Bbox1"/>
    <property type="match status" value="2"/>
</dbReference>
<feature type="coiled-coil region" evidence="2">
    <location>
        <begin position="311"/>
        <end position="338"/>
    </location>
</feature>
<feature type="domain" description="B box-type" evidence="4">
    <location>
        <begin position="76"/>
        <end position="117"/>
    </location>
</feature>
<keyword evidence="1" id="KW-0479">Metal-binding</keyword>
<keyword evidence="1" id="KW-0862">Zinc</keyword>
<evidence type="ECO:0000256" key="1">
    <source>
        <dbReference type="PROSITE-ProRule" id="PRU00024"/>
    </source>
</evidence>
<comment type="caution">
    <text evidence="5">The sequence shown here is derived from an EMBL/GenBank/DDBJ whole genome shotgun (WGS) entry which is preliminary data.</text>
</comment>
<dbReference type="OrthoDB" id="165690at2759"/>
<dbReference type="InterPro" id="IPR000315">
    <property type="entry name" value="Znf_B-box"/>
</dbReference>
<gene>
    <name evidence="5" type="ORF">Poli38472_005945</name>
</gene>
<feature type="domain" description="B box-type" evidence="4">
    <location>
        <begin position="20"/>
        <end position="64"/>
    </location>
</feature>
<dbReference type="GO" id="GO:0008270">
    <property type="term" value="F:zinc ion binding"/>
    <property type="evidence" value="ECO:0007669"/>
    <property type="project" value="UniProtKB-KW"/>
</dbReference>
<sequence length="485" mass="53830">MLWELWENPDYDRDLEPSELKRQACQECGSSWAEVGCKLCGKHYCNDCEAEVHALLVKTEGDPSGNLEAPHRQSLTPCNVCQGCRTRSVQLYCKDCKNYQCEECCASHLANENMRSHAWFCVEGASTSVTRYSVWHPSFTEYAKMCRRNRLKAMEAGDVKPKSSASIEDSVDEAPVPSEEDNTSHVNDRNTVEAETAVQIKMERVRLNDEESVKAPTTSPIEVSAPGKAPVKIEPQLSVLRHGRDSDIVDLTGDDDDDEPTVPVKGESRSSSSSTQSSWVSSAAVEPTAEEAAYLAASDEDPVLSVNIGEYNRMSEAIHRVDQQLVDLTRQAAELAADPNANMHAMRQLSHQQSQLKNLLMKEKHARNAVVARLVVFMTAPPNALAALLSSTSNIPDAQSACHRNCARIEASILDKKRRVIQLKRDMNEAITMKSADAFAEINRIGESIATEEASIRRLQADRLEEFKTLCRFSQQIRMAAQAMS</sequence>
<evidence type="ECO:0000313" key="6">
    <source>
        <dbReference type="Proteomes" id="UP000794436"/>
    </source>
</evidence>
<feature type="compositionally biased region" description="Basic and acidic residues" evidence="3">
    <location>
        <begin position="203"/>
        <end position="213"/>
    </location>
</feature>
<dbReference type="EMBL" id="SPLM01000002">
    <property type="protein sequence ID" value="TMW68477.1"/>
    <property type="molecule type" value="Genomic_DNA"/>
</dbReference>